<dbReference type="SUPFAM" id="SSF49373">
    <property type="entry name" value="Invasin/intimin cell-adhesion fragments"/>
    <property type="match status" value="1"/>
</dbReference>
<dbReference type="EMBL" id="RHHS01000013">
    <property type="protein sequence ID" value="RNB59536.1"/>
    <property type="molecule type" value="Genomic_DNA"/>
</dbReference>
<dbReference type="Proteomes" id="UP000268829">
    <property type="component" value="Unassembled WGS sequence"/>
</dbReference>
<dbReference type="AlphaFoldDB" id="A0A3M8B7X0"/>
<dbReference type="RefSeq" id="WP_122903703.1">
    <property type="nucleotide sequence ID" value="NZ_RHHS01000013.1"/>
</dbReference>
<keyword evidence="2" id="KW-1185">Reference proteome</keyword>
<protein>
    <submittedName>
        <fullName evidence="1">Ig-like domain-containing protein</fullName>
    </submittedName>
</protein>
<gene>
    <name evidence="1" type="ORF">EDM57_05180</name>
</gene>
<proteinExistence type="predicted"/>
<evidence type="ECO:0000313" key="1">
    <source>
        <dbReference type="EMBL" id="RNB59536.1"/>
    </source>
</evidence>
<comment type="caution">
    <text evidence="1">The sequence shown here is derived from an EMBL/GenBank/DDBJ whole genome shotgun (WGS) entry which is preliminary data.</text>
</comment>
<accession>A0A3M8B7X0</accession>
<dbReference type="Gene3D" id="2.60.40.1080">
    <property type="match status" value="1"/>
</dbReference>
<evidence type="ECO:0000313" key="2">
    <source>
        <dbReference type="Proteomes" id="UP000268829"/>
    </source>
</evidence>
<dbReference type="InterPro" id="IPR008964">
    <property type="entry name" value="Invasin/intimin_cell_adhesion"/>
</dbReference>
<sequence length="422" mass="47392">MNISDINRYRRFVENGEYQNGAIQRLADIYSQQNSSALSSIDIIINSNRANVITKDGIEYKCVIDFGKLPSKTNLTSYQMKNYRVVWTRRVDGFKTGDIVEYIDAALCRKSYLFLNTAPTRDNYDMSIMQEADGFLKWIDLEGIVRTTPFTLKSSYGLGLQEDKIMILSKERRVIFIQANDDTKQIKNEQRFIFDGRAWEVIAWNGLKDGLIELTLEETQFNDAKDNRELQIADYYGNVAQYTVSILNGTSVSISDKDTLQLNVAVRNNGSHIDNPILTFVSSDENVLTVDKNGLVIPAQVGFANITVLYKNVSSTIHVNVTPSLVNNYTAEFIGATEIKINQSATYNVKFYNNGISIPDKAIFSLVADDGLSATNLASITSSNDTSCTVKANSTIGYIRLKVMNQNGLIKNEMRIKIRSLI</sequence>
<reference evidence="1 2" key="1">
    <citation type="submission" date="2018-10" db="EMBL/GenBank/DDBJ databases">
        <title>Phylogenomics of Brevibacillus.</title>
        <authorList>
            <person name="Dunlap C."/>
        </authorList>
    </citation>
    <scope>NUCLEOTIDE SEQUENCE [LARGE SCALE GENOMIC DNA]</scope>
    <source>
        <strain evidence="1 2">DSM 100115</strain>
    </source>
</reference>
<organism evidence="1 2">
    <name type="scientific">Brevibacillus gelatini</name>
    <dbReference type="NCBI Taxonomy" id="1655277"/>
    <lineage>
        <taxon>Bacteria</taxon>
        <taxon>Bacillati</taxon>
        <taxon>Bacillota</taxon>
        <taxon>Bacilli</taxon>
        <taxon>Bacillales</taxon>
        <taxon>Paenibacillaceae</taxon>
        <taxon>Brevibacillus</taxon>
    </lineage>
</organism>
<dbReference type="OrthoDB" id="2606203at2"/>
<name>A0A3M8B7X0_9BACL</name>